<dbReference type="EMBL" id="UGMG01000001">
    <property type="protein sequence ID" value="STV64636.1"/>
    <property type="molecule type" value="Genomic_DNA"/>
</dbReference>
<dbReference type="AlphaFoldDB" id="A0A332XDE5"/>
<name>A0A332XDE5_KLEPN</name>
<accession>A0A332XDE5</accession>
<reference evidence="2 4" key="2">
    <citation type="submission" date="2018-08" db="EMBL/GenBank/DDBJ databases">
        <authorList>
            <consortium name="Pathogen Informatics"/>
        </authorList>
    </citation>
    <scope>NUCLEOTIDE SEQUENCE [LARGE SCALE GENOMIC DNA]</scope>
    <source>
        <strain evidence="2 4">EuSCAPE_AT029</strain>
    </source>
</reference>
<dbReference type="EMBL" id="UKGE01000011">
    <property type="protein sequence ID" value="SXN31823.1"/>
    <property type="molecule type" value="Genomic_DNA"/>
</dbReference>
<evidence type="ECO:0000313" key="4">
    <source>
        <dbReference type="Proteomes" id="UP000259975"/>
    </source>
</evidence>
<reference evidence="1 3" key="1">
    <citation type="submission" date="2018-06" db="EMBL/GenBank/DDBJ databases">
        <authorList>
            <consortium name="Pathogen Informatics"/>
            <person name="Doyle S."/>
        </authorList>
    </citation>
    <scope>NUCLEOTIDE SEQUENCE [LARGE SCALE GENOMIC DNA]</scope>
    <source>
        <strain evidence="1 3">NCTC11679</strain>
    </source>
</reference>
<evidence type="ECO:0000313" key="3">
    <source>
        <dbReference type="Proteomes" id="UP000255239"/>
    </source>
</evidence>
<sequence length="30" mass="3529">MLELRKVKAAVLQHLRLSLRINWINSQGKL</sequence>
<evidence type="ECO:0000313" key="2">
    <source>
        <dbReference type="EMBL" id="SXN31823.1"/>
    </source>
</evidence>
<evidence type="ECO:0000313" key="1">
    <source>
        <dbReference type="EMBL" id="STV64636.1"/>
    </source>
</evidence>
<gene>
    <name evidence="1" type="ORF">NCTC11679_03120</name>
    <name evidence="2" type="ORF">SAMEA3499901_02855</name>
</gene>
<proteinExistence type="predicted"/>
<dbReference type="Proteomes" id="UP000259975">
    <property type="component" value="Unassembled WGS sequence"/>
</dbReference>
<organism evidence="1 3">
    <name type="scientific">Klebsiella pneumoniae</name>
    <dbReference type="NCBI Taxonomy" id="573"/>
    <lineage>
        <taxon>Bacteria</taxon>
        <taxon>Pseudomonadati</taxon>
        <taxon>Pseudomonadota</taxon>
        <taxon>Gammaproteobacteria</taxon>
        <taxon>Enterobacterales</taxon>
        <taxon>Enterobacteriaceae</taxon>
        <taxon>Klebsiella/Raoultella group</taxon>
        <taxon>Klebsiella</taxon>
        <taxon>Klebsiella pneumoniae complex</taxon>
    </lineage>
</organism>
<dbReference type="Proteomes" id="UP000255239">
    <property type="component" value="Unassembled WGS sequence"/>
</dbReference>
<protein>
    <submittedName>
        <fullName evidence="1">Uncharacterized protein</fullName>
    </submittedName>
</protein>